<organism evidence="10 11">
    <name type="scientific">Pseudonocardia yuanmonensis</name>
    <dbReference type="NCBI Taxonomy" id="1095914"/>
    <lineage>
        <taxon>Bacteria</taxon>
        <taxon>Bacillati</taxon>
        <taxon>Actinomycetota</taxon>
        <taxon>Actinomycetes</taxon>
        <taxon>Pseudonocardiales</taxon>
        <taxon>Pseudonocardiaceae</taxon>
        <taxon>Pseudonocardia</taxon>
    </lineage>
</organism>
<evidence type="ECO:0000256" key="8">
    <source>
        <dbReference type="SAM" id="Phobius"/>
    </source>
</evidence>
<proteinExistence type="predicted"/>
<feature type="compositionally biased region" description="Pro residues" evidence="7">
    <location>
        <begin position="402"/>
        <end position="431"/>
    </location>
</feature>
<keyword evidence="6 8" id="KW-0472">Membrane</keyword>
<keyword evidence="5 8" id="KW-1133">Transmembrane helix</keyword>
<feature type="transmembrane region" description="Helical" evidence="8">
    <location>
        <begin position="365"/>
        <end position="385"/>
    </location>
</feature>
<dbReference type="EMBL" id="BAABIC010000032">
    <property type="protein sequence ID" value="GAA4711724.1"/>
    <property type="molecule type" value="Genomic_DNA"/>
</dbReference>
<dbReference type="RefSeq" id="WP_345384417.1">
    <property type="nucleotide sequence ID" value="NZ_BAABIC010000032.1"/>
</dbReference>
<gene>
    <name evidence="10" type="ORF">GCM10023215_62730</name>
</gene>
<feature type="region of interest" description="Disordered" evidence="7">
    <location>
        <begin position="392"/>
        <end position="431"/>
    </location>
</feature>
<accession>A0ABP8XNA7</accession>
<evidence type="ECO:0000259" key="9">
    <source>
        <dbReference type="PROSITE" id="PS50850"/>
    </source>
</evidence>
<feature type="domain" description="Major facilitator superfamily (MFS) profile" evidence="9">
    <location>
        <begin position="7"/>
        <end position="388"/>
    </location>
</feature>
<dbReference type="PANTHER" id="PTHR23517:SF13">
    <property type="entry name" value="MAJOR FACILITATOR SUPERFAMILY MFS_1"/>
    <property type="match status" value="1"/>
</dbReference>
<feature type="transmembrane region" description="Helical" evidence="8">
    <location>
        <begin position="37"/>
        <end position="61"/>
    </location>
</feature>
<dbReference type="InterPro" id="IPR050171">
    <property type="entry name" value="MFS_Transporters"/>
</dbReference>
<evidence type="ECO:0000256" key="7">
    <source>
        <dbReference type="SAM" id="MobiDB-lite"/>
    </source>
</evidence>
<dbReference type="PANTHER" id="PTHR23517">
    <property type="entry name" value="RESISTANCE PROTEIN MDTM, PUTATIVE-RELATED-RELATED"/>
    <property type="match status" value="1"/>
</dbReference>
<feature type="transmembrane region" description="Helical" evidence="8">
    <location>
        <begin position="242"/>
        <end position="264"/>
    </location>
</feature>
<comment type="subcellular location">
    <subcellularLocation>
        <location evidence="1">Cell membrane</location>
        <topology evidence="1">Multi-pass membrane protein</topology>
    </subcellularLocation>
</comment>
<dbReference type="Proteomes" id="UP001500325">
    <property type="component" value="Unassembled WGS sequence"/>
</dbReference>
<keyword evidence="3" id="KW-1003">Cell membrane</keyword>
<dbReference type="InterPro" id="IPR020846">
    <property type="entry name" value="MFS_dom"/>
</dbReference>
<feature type="transmembrane region" description="Helical" evidence="8">
    <location>
        <begin position="137"/>
        <end position="159"/>
    </location>
</feature>
<evidence type="ECO:0000256" key="3">
    <source>
        <dbReference type="ARBA" id="ARBA00022475"/>
    </source>
</evidence>
<feature type="transmembrane region" description="Helical" evidence="8">
    <location>
        <begin position="276"/>
        <end position="295"/>
    </location>
</feature>
<feature type="compositionally biased region" description="Low complexity" evidence="7">
    <location>
        <begin position="392"/>
        <end position="401"/>
    </location>
</feature>
<dbReference type="SUPFAM" id="SSF103473">
    <property type="entry name" value="MFS general substrate transporter"/>
    <property type="match status" value="1"/>
</dbReference>
<keyword evidence="2" id="KW-0813">Transport</keyword>
<evidence type="ECO:0000256" key="1">
    <source>
        <dbReference type="ARBA" id="ARBA00004651"/>
    </source>
</evidence>
<comment type="caution">
    <text evidence="10">The sequence shown here is derived from an EMBL/GenBank/DDBJ whole genome shotgun (WGS) entry which is preliminary data.</text>
</comment>
<dbReference type="Gene3D" id="1.20.1250.20">
    <property type="entry name" value="MFS general substrate transporter like domains"/>
    <property type="match status" value="1"/>
</dbReference>
<feature type="transmembrane region" description="Helical" evidence="8">
    <location>
        <begin position="341"/>
        <end position="359"/>
    </location>
</feature>
<feature type="transmembrane region" description="Helical" evidence="8">
    <location>
        <begin position="103"/>
        <end position="125"/>
    </location>
</feature>
<sequence length="431" mass="43142">MDGAATGWVPLWIVVFAVAYGTNVPTPLLLHYRATLGFSPTALTTAFGVYAAGLVPALLLAGPLSDKVGRRRVVVPFVALALVTTLAFLAVPAAPWVLFAGRFLQGAVSGVVFSVGTAWLGELMSATGDGGARAARLTAVALGGGWALGPLVSGLLGQWAHAPAVLPYLVHVGLMLPALALLPRVPETLPPERRRTGGPLVNLGVPRGSGRAFGLVVVPIAIGVFAYAATAVNVLPLQLEPVMPGIGVAVTGLVAGLTMGTGVVVQPLVRRLGTTWPGAIALVLGAAGIALGLLADVSGAWPLVLPVSVLLGLAYGICLATGLTLVAMLADPAARGALTGTFYACSYLGFFVPVLLAVVGGGRSFVPGLAGLAVVSAVAAAWLASPAARALVTPRSARPAPEVTPRPPTAPGPPAPRGPGAPRSAAPPPPV</sequence>
<dbReference type="Pfam" id="PF07690">
    <property type="entry name" value="MFS_1"/>
    <property type="match status" value="1"/>
</dbReference>
<feature type="transmembrane region" description="Helical" evidence="8">
    <location>
        <begin position="307"/>
        <end position="329"/>
    </location>
</feature>
<protein>
    <submittedName>
        <fullName evidence="10">MFS transporter</fullName>
    </submittedName>
</protein>
<dbReference type="PROSITE" id="PS50850">
    <property type="entry name" value="MFS"/>
    <property type="match status" value="1"/>
</dbReference>
<dbReference type="InterPro" id="IPR011701">
    <property type="entry name" value="MFS"/>
</dbReference>
<keyword evidence="4 8" id="KW-0812">Transmembrane</keyword>
<feature type="transmembrane region" description="Helical" evidence="8">
    <location>
        <begin position="165"/>
        <end position="185"/>
    </location>
</feature>
<evidence type="ECO:0000256" key="4">
    <source>
        <dbReference type="ARBA" id="ARBA00022692"/>
    </source>
</evidence>
<evidence type="ECO:0000256" key="2">
    <source>
        <dbReference type="ARBA" id="ARBA00022448"/>
    </source>
</evidence>
<feature type="transmembrane region" description="Helical" evidence="8">
    <location>
        <begin position="212"/>
        <end position="230"/>
    </location>
</feature>
<evidence type="ECO:0000313" key="11">
    <source>
        <dbReference type="Proteomes" id="UP001500325"/>
    </source>
</evidence>
<name>A0ABP8XNA7_9PSEU</name>
<feature type="transmembrane region" description="Helical" evidence="8">
    <location>
        <begin position="73"/>
        <end position="97"/>
    </location>
</feature>
<keyword evidence="11" id="KW-1185">Reference proteome</keyword>
<evidence type="ECO:0000256" key="6">
    <source>
        <dbReference type="ARBA" id="ARBA00023136"/>
    </source>
</evidence>
<evidence type="ECO:0000313" key="10">
    <source>
        <dbReference type="EMBL" id="GAA4711724.1"/>
    </source>
</evidence>
<evidence type="ECO:0000256" key="5">
    <source>
        <dbReference type="ARBA" id="ARBA00022989"/>
    </source>
</evidence>
<dbReference type="InterPro" id="IPR036259">
    <property type="entry name" value="MFS_trans_sf"/>
</dbReference>
<reference evidence="11" key="1">
    <citation type="journal article" date="2019" name="Int. J. Syst. Evol. Microbiol.">
        <title>The Global Catalogue of Microorganisms (GCM) 10K type strain sequencing project: providing services to taxonomists for standard genome sequencing and annotation.</title>
        <authorList>
            <consortium name="The Broad Institute Genomics Platform"/>
            <consortium name="The Broad Institute Genome Sequencing Center for Infectious Disease"/>
            <person name="Wu L."/>
            <person name="Ma J."/>
        </authorList>
    </citation>
    <scope>NUCLEOTIDE SEQUENCE [LARGE SCALE GENOMIC DNA]</scope>
    <source>
        <strain evidence="11">JCM 18055</strain>
    </source>
</reference>